<evidence type="ECO:0000313" key="8">
    <source>
        <dbReference type="Proteomes" id="UP001056384"/>
    </source>
</evidence>
<evidence type="ECO:0000256" key="2">
    <source>
        <dbReference type="ARBA" id="ARBA00022692"/>
    </source>
</evidence>
<gene>
    <name evidence="7" type="ORF">Slin15195_G120280</name>
</gene>
<feature type="transmembrane region" description="Helical" evidence="6">
    <location>
        <begin position="124"/>
        <end position="149"/>
    </location>
</feature>
<evidence type="ECO:0000256" key="6">
    <source>
        <dbReference type="SAM" id="Phobius"/>
    </source>
</evidence>
<dbReference type="Proteomes" id="UP001056384">
    <property type="component" value="Chromosome 11"/>
</dbReference>
<dbReference type="GO" id="GO:0071944">
    <property type="term" value="C:cell periphery"/>
    <property type="evidence" value="ECO:0007669"/>
    <property type="project" value="UniProtKB-ARBA"/>
</dbReference>
<reference evidence="7" key="1">
    <citation type="submission" date="2022-06" db="EMBL/GenBank/DDBJ databases">
        <title>Complete genome sequences of two strains of the flax pathogen Septoria linicola.</title>
        <authorList>
            <person name="Lapalu N."/>
            <person name="Simon A."/>
            <person name="Demenou B."/>
            <person name="Paumier D."/>
            <person name="Guillot M.-P."/>
            <person name="Gout L."/>
            <person name="Valade R."/>
        </authorList>
    </citation>
    <scope>NUCLEOTIDE SEQUENCE</scope>
    <source>
        <strain evidence="7">SE15195</strain>
    </source>
</reference>
<dbReference type="PANTHER" id="PTHR15549:SF33">
    <property type="entry name" value="MEMBRANE PROTEIN WSC4, PUTATIVE (AFU_ORTHOLOGUE AFUA_5G09020)-RELATED"/>
    <property type="match status" value="1"/>
</dbReference>
<keyword evidence="2 6" id="KW-0812">Transmembrane</keyword>
<dbReference type="PANTHER" id="PTHR15549">
    <property type="entry name" value="PAIRED IMMUNOGLOBULIN-LIKE TYPE 2 RECEPTOR"/>
    <property type="match status" value="1"/>
</dbReference>
<protein>
    <submittedName>
        <fullName evidence="7">Uncharacterized protein</fullName>
    </submittedName>
</protein>
<feature type="region of interest" description="Disordered" evidence="5">
    <location>
        <begin position="13"/>
        <end position="82"/>
    </location>
</feature>
<evidence type="ECO:0000256" key="3">
    <source>
        <dbReference type="ARBA" id="ARBA00022989"/>
    </source>
</evidence>
<keyword evidence="4 6" id="KW-0472">Membrane</keyword>
<evidence type="ECO:0000256" key="5">
    <source>
        <dbReference type="SAM" id="MobiDB-lite"/>
    </source>
</evidence>
<dbReference type="InterPro" id="IPR051694">
    <property type="entry name" value="Immunoregulatory_rcpt-like"/>
</dbReference>
<feature type="region of interest" description="Disordered" evidence="5">
    <location>
        <begin position="228"/>
        <end position="254"/>
    </location>
</feature>
<comment type="subcellular location">
    <subcellularLocation>
        <location evidence="1">Membrane</location>
        <topology evidence="1">Single-pass membrane protein</topology>
    </subcellularLocation>
</comment>
<dbReference type="AlphaFoldDB" id="A0A9Q9EQF6"/>
<organism evidence="7 8">
    <name type="scientific">Septoria linicola</name>
    <dbReference type="NCBI Taxonomy" id="215465"/>
    <lineage>
        <taxon>Eukaryota</taxon>
        <taxon>Fungi</taxon>
        <taxon>Dikarya</taxon>
        <taxon>Ascomycota</taxon>
        <taxon>Pezizomycotina</taxon>
        <taxon>Dothideomycetes</taxon>
        <taxon>Dothideomycetidae</taxon>
        <taxon>Mycosphaerellales</taxon>
        <taxon>Mycosphaerellaceae</taxon>
        <taxon>Septoria</taxon>
    </lineage>
</organism>
<feature type="compositionally biased region" description="Polar residues" evidence="5">
    <location>
        <begin position="185"/>
        <end position="196"/>
    </location>
</feature>
<evidence type="ECO:0000313" key="7">
    <source>
        <dbReference type="EMBL" id="USW58709.1"/>
    </source>
</evidence>
<keyword evidence="3 6" id="KW-1133">Transmembrane helix</keyword>
<feature type="compositionally biased region" description="Low complexity" evidence="5">
    <location>
        <begin position="51"/>
        <end position="82"/>
    </location>
</feature>
<feature type="compositionally biased region" description="Polar residues" evidence="5">
    <location>
        <begin position="21"/>
        <end position="43"/>
    </location>
</feature>
<evidence type="ECO:0000256" key="4">
    <source>
        <dbReference type="ARBA" id="ARBA00023136"/>
    </source>
</evidence>
<feature type="region of interest" description="Disordered" evidence="5">
    <location>
        <begin position="180"/>
        <end position="203"/>
    </location>
</feature>
<evidence type="ECO:0000256" key="1">
    <source>
        <dbReference type="ARBA" id="ARBA00004167"/>
    </source>
</evidence>
<sequence>MADDLLGPVGGFFSSLIDPTPEQTQDISTISPTRVQRKTQTLETAAPEPTPSTSSIVTSTDIASSASTPAGTTASLTSTPSTATTIATSTASSSISSSTSSSAPQVSSTTAAATSTSSSSSVNAGAIAGGVVGGLAVIALLAFGIIWLLRRPRKSRVDREMHHSKSYQGSVVSLVAHGKDVPESRPSTSSRWNTASIPEPKPMLPAHLTGPSIFVTDETDTKRLVFELAGSEPEQPTSELEGGQRYHAYRPKPS</sequence>
<name>A0A9Q9EQF6_9PEZI</name>
<proteinExistence type="predicted"/>
<accession>A0A9Q9EQF6</accession>
<dbReference type="GO" id="GO:0016020">
    <property type="term" value="C:membrane"/>
    <property type="evidence" value="ECO:0007669"/>
    <property type="project" value="UniProtKB-SubCell"/>
</dbReference>
<dbReference type="EMBL" id="CP099428">
    <property type="protein sequence ID" value="USW58709.1"/>
    <property type="molecule type" value="Genomic_DNA"/>
</dbReference>
<keyword evidence="8" id="KW-1185">Reference proteome</keyword>